<dbReference type="GO" id="GO:0006412">
    <property type="term" value="P:translation"/>
    <property type="evidence" value="ECO:0007669"/>
    <property type="project" value="UniProtKB-UniRule"/>
</dbReference>
<dbReference type="EMBL" id="DF820469">
    <property type="protein sequence ID" value="GAK59009.1"/>
    <property type="molecule type" value="Genomic_DNA"/>
</dbReference>
<dbReference type="SUPFAM" id="SSF46561">
    <property type="entry name" value="Ribosomal protein L29 (L29p)"/>
    <property type="match status" value="1"/>
</dbReference>
<dbReference type="Pfam" id="PF00831">
    <property type="entry name" value="Ribosomal_L29"/>
    <property type="match status" value="1"/>
</dbReference>
<evidence type="ECO:0000313" key="7">
    <source>
        <dbReference type="Proteomes" id="UP000030661"/>
    </source>
</evidence>
<organism evidence="6">
    <name type="scientific">Vecturithrix granuli</name>
    <dbReference type="NCBI Taxonomy" id="1499967"/>
    <lineage>
        <taxon>Bacteria</taxon>
        <taxon>Candidatus Moduliflexota</taxon>
        <taxon>Candidatus Vecturitrichia</taxon>
        <taxon>Candidatus Vecturitrichales</taxon>
        <taxon>Candidatus Vecturitrichaceae</taxon>
        <taxon>Candidatus Vecturithrix</taxon>
    </lineage>
</organism>
<evidence type="ECO:0000256" key="5">
    <source>
        <dbReference type="HAMAP-Rule" id="MF_00374"/>
    </source>
</evidence>
<dbReference type="HOGENOM" id="CLU_158491_5_2_0"/>
<evidence type="ECO:0000256" key="1">
    <source>
        <dbReference type="ARBA" id="ARBA00009254"/>
    </source>
</evidence>
<accession>A0A081C354</accession>
<dbReference type="PANTHER" id="PTHR10916">
    <property type="entry name" value="60S RIBOSOMAL PROTEIN L35/50S RIBOSOMAL PROTEIN L29"/>
    <property type="match status" value="1"/>
</dbReference>
<keyword evidence="7" id="KW-1185">Reference proteome</keyword>
<evidence type="ECO:0000256" key="2">
    <source>
        <dbReference type="ARBA" id="ARBA00022980"/>
    </source>
</evidence>
<evidence type="ECO:0000313" key="6">
    <source>
        <dbReference type="EMBL" id="GAK59009.1"/>
    </source>
</evidence>
<dbReference type="PANTHER" id="PTHR10916:SF0">
    <property type="entry name" value="LARGE RIBOSOMAL SUBUNIT PROTEIN UL29C"/>
    <property type="match status" value="1"/>
</dbReference>
<dbReference type="NCBIfam" id="TIGR00012">
    <property type="entry name" value="L29"/>
    <property type="match status" value="1"/>
</dbReference>
<dbReference type="FunFam" id="1.10.287.310:FF:000001">
    <property type="entry name" value="50S ribosomal protein L29"/>
    <property type="match status" value="1"/>
</dbReference>
<dbReference type="Proteomes" id="UP000030661">
    <property type="component" value="Unassembled WGS sequence"/>
</dbReference>
<dbReference type="GO" id="GO:0022625">
    <property type="term" value="C:cytosolic large ribosomal subunit"/>
    <property type="evidence" value="ECO:0007669"/>
    <property type="project" value="TreeGrafter"/>
</dbReference>
<dbReference type="GO" id="GO:0003735">
    <property type="term" value="F:structural constituent of ribosome"/>
    <property type="evidence" value="ECO:0007669"/>
    <property type="project" value="InterPro"/>
</dbReference>
<protein>
    <recommendedName>
        <fullName evidence="4 5">Large ribosomal subunit protein uL29</fullName>
    </recommendedName>
</protein>
<sequence>MKARELREMSDEELESRERDLTEEVFNLRFQIAAGIAENPQILRNVRKDLARVKTVRRQRELVKQAVQRVH</sequence>
<dbReference type="InterPro" id="IPR050063">
    <property type="entry name" value="Ribosomal_protein_uL29"/>
</dbReference>
<dbReference type="InterPro" id="IPR018254">
    <property type="entry name" value="Ribosomal_uL29_CS"/>
</dbReference>
<dbReference type="STRING" id="1499967.U27_05985"/>
<comment type="similarity">
    <text evidence="1 5">Belongs to the universal ribosomal protein uL29 family.</text>
</comment>
<dbReference type="HAMAP" id="MF_00374">
    <property type="entry name" value="Ribosomal_uL29"/>
    <property type="match status" value="1"/>
</dbReference>
<dbReference type="eggNOG" id="COG0255">
    <property type="taxonomic scope" value="Bacteria"/>
</dbReference>
<dbReference type="PROSITE" id="PS00579">
    <property type="entry name" value="RIBOSOMAL_L29"/>
    <property type="match status" value="1"/>
</dbReference>
<dbReference type="CDD" id="cd00427">
    <property type="entry name" value="Ribosomal_L29_HIP"/>
    <property type="match status" value="1"/>
</dbReference>
<reference evidence="6" key="1">
    <citation type="journal article" date="2015" name="PeerJ">
        <title>First genomic representation of candidate bacterial phylum KSB3 points to enhanced environmental sensing as a trigger of wastewater bulking.</title>
        <authorList>
            <person name="Sekiguchi Y."/>
            <person name="Ohashi A."/>
            <person name="Parks D.H."/>
            <person name="Yamauchi T."/>
            <person name="Tyson G.W."/>
            <person name="Hugenholtz P."/>
        </authorList>
    </citation>
    <scope>NUCLEOTIDE SEQUENCE [LARGE SCALE GENOMIC DNA]</scope>
</reference>
<evidence type="ECO:0000256" key="3">
    <source>
        <dbReference type="ARBA" id="ARBA00023274"/>
    </source>
</evidence>
<dbReference type="InterPro" id="IPR001854">
    <property type="entry name" value="Ribosomal_uL29"/>
</dbReference>
<gene>
    <name evidence="5" type="primary">rpmC</name>
    <name evidence="6" type="ORF">U27_05985</name>
</gene>
<name>A0A081C354_VECG1</name>
<evidence type="ECO:0000256" key="4">
    <source>
        <dbReference type="ARBA" id="ARBA00035204"/>
    </source>
</evidence>
<dbReference type="InterPro" id="IPR036049">
    <property type="entry name" value="Ribosomal_uL29_sf"/>
</dbReference>
<keyword evidence="2 5" id="KW-0689">Ribosomal protein</keyword>
<proteinExistence type="inferred from homology"/>
<keyword evidence="3 5" id="KW-0687">Ribonucleoprotein</keyword>
<dbReference type="AlphaFoldDB" id="A0A081C354"/>
<dbReference type="Gene3D" id="1.10.287.310">
    <property type="match status" value="1"/>
</dbReference>